<dbReference type="CDD" id="cd03224">
    <property type="entry name" value="ABC_TM1139_LivF_branched"/>
    <property type="match status" value="1"/>
</dbReference>
<dbReference type="Gene3D" id="3.40.50.300">
    <property type="entry name" value="P-loop containing nucleotide triphosphate hydrolases"/>
    <property type="match status" value="1"/>
</dbReference>
<keyword evidence="4 7" id="KW-0067">ATP-binding</keyword>
<gene>
    <name evidence="7" type="ORF">GCM10017056_43130</name>
</gene>
<dbReference type="Proteomes" id="UP000626220">
    <property type="component" value="Unassembled WGS sequence"/>
</dbReference>
<dbReference type="RefSeq" id="WP_229864377.1">
    <property type="nucleotide sequence ID" value="NZ_BNCJ01000019.1"/>
</dbReference>
<dbReference type="PROSITE" id="PS50893">
    <property type="entry name" value="ABC_TRANSPORTER_2"/>
    <property type="match status" value="1"/>
</dbReference>
<evidence type="ECO:0000313" key="8">
    <source>
        <dbReference type="Proteomes" id="UP000626220"/>
    </source>
</evidence>
<dbReference type="GO" id="GO:0015658">
    <property type="term" value="F:branched-chain amino acid transmembrane transporter activity"/>
    <property type="evidence" value="ECO:0007669"/>
    <property type="project" value="TreeGrafter"/>
</dbReference>
<proteinExistence type="inferred from homology"/>
<evidence type="ECO:0000256" key="1">
    <source>
        <dbReference type="ARBA" id="ARBA00005417"/>
    </source>
</evidence>
<organism evidence="7 8">
    <name type="scientific">Seohaeicola zhoushanensis</name>
    <dbReference type="NCBI Taxonomy" id="1569283"/>
    <lineage>
        <taxon>Bacteria</taxon>
        <taxon>Pseudomonadati</taxon>
        <taxon>Pseudomonadota</taxon>
        <taxon>Alphaproteobacteria</taxon>
        <taxon>Rhodobacterales</taxon>
        <taxon>Roseobacteraceae</taxon>
        <taxon>Seohaeicola</taxon>
    </lineage>
</organism>
<evidence type="ECO:0000256" key="4">
    <source>
        <dbReference type="ARBA" id="ARBA00022840"/>
    </source>
</evidence>
<reference evidence="7" key="2">
    <citation type="submission" date="2020-09" db="EMBL/GenBank/DDBJ databases">
        <authorList>
            <person name="Sun Q."/>
            <person name="Kim S."/>
        </authorList>
    </citation>
    <scope>NUCLEOTIDE SEQUENCE</scope>
    <source>
        <strain evidence="7">KCTC 42650</strain>
    </source>
</reference>
<comment type="caution">
    <text evidence="7">The sequence shown here is derived from an EMBL/GenBank/DDBJ whole genome shotgun (WGS) entry which is preliminary data.</text>
</comment>
<protein>
    <submittedName>
        <fullName evidence="7">ABC transporter ATP-binding protein</fullName>
    </submittedName>
</protein>
<evidence type="ECO:0000256" key="3">
    <source>
        <dbReference type="ARBA" id="ARBA00022741"/>
    </source>
</evidence>
<evidence type="ECO:0000256" key="2">
    <source>
        <dbReference type="ARBA" id="ARBA00022448"/>
    </source>
</evidence>
<dbReference type="SMART" id="SM00382">
    <property type="entry name" value="AAA"/>
    <property type="match status" value="1"/>
</dbReference>
<dbReference type="GO" id="GO:0015807">
    <property type="term" value="P:L-amino acid transport"/>
    <property type="evidence" value="ECO:0007669"/>
    <property type="project" value="TreeGrafter"/>
</dbReference>
<evidence type="ECO:0000256" key="5">
    <source>
        <dbReference type="ARBA" id="ARBA00022970"/>
    </source>
</evidence>
<dbReference type="PANTHER" id="PTHR43820:SF4">
    <property type="entry name" value="HIGH-AFFINITY BRANCHED-CHAIN AMINO ACID TRANSPORT ATP-BINDING PROTEIN LIVF"/>
    <property type="match status" value="1"/>
</dbReference>
<keyword evidence="2" id="KW-0813">Transport</keyword>
<sequence>MSTTQQTVPMLEVRGLSTGYGNIPVLHDVSFEVPQGKVTAVIGANGAGKTTLLSTIAGLIPATSGQLMLDGTDISRTPAASRTAAGLALVPEGGRLFPFMTVRENLELGAYSLGRDAGMRQRIAEICEIFPVLAERQSQMAGHLSGGERQMCAVARAMMSRPRLLMLDEPSVGLSPLMTERLLSTISDLAASEALTVVIVEQRVTEVLAMAELAHMLDHGRIMKSGTAGEFRTDRMIQETYMGR</sequence>
<feature type="domain" description="ABC transporter" evidence="6">
    <location>
        <begin position="11"/>
        <end position="244"/>
    </location>
</feature>
<dbReference type="InterPro" id="IPR003439">
    <property type="entry name" value="ABC_transporter-like_ATP-bd"/>
</dbReference>
<dbReference type="GO" id="GO:0005524">
    <property type="term" value="F:ATP binding"/>
    <property type="evidence" value="ECO:0007669"/>
    <property type="project" value="UniProtKB-KW"/>
</dbReference>
<dbReference type="EMBL" id="BNCJ01000019">
    <property type="protein sequence ID" value="GHF67263.1"/>
    <property type="molecule type" value="Genomic_DNA"/>
</dbReference>
<dbReference type="InterPro" id="IPR052156">
    <property type="entry name" value="BCAA_Transport_ATP-bd_LivF"/>
</dbReference>
<evidence type="ECO:0000259" key="6">
    <source>
        <dbReference type="PROSITE" id="PS50893"/>
    </source>
</evidence>
<dbReference type="GO" id="GO:0016887">
    <property type="term" value="F:ATP hydrolysis activity"/>
    <property type="evidence" value="ECO:0007669"/>
    <property type="project" value="InterPro"/>
</dbReference>
<dbReference type="Pfam" id="PF00005">
    <property type="entry name" value="ABC_tran"/>
    <property type="match status" value="1"/>
</dbReference>
<dbReference type="SUPFAM" id="SSF52540">
    <property type="entry name" value="P-loop containing nucleoside triphosphate hydrolases"/>
    <property type="match status" value="1"/>
</dbReference>
<dbReference type="InterPro" id="IPR027417">
    <property type="entry name" value="P-loop_NTPase"/>
</dbReference>
<dbReference type="InterPro" id="IPR003593">
    <property type="entry name" value="AAA+_ATPase"/>
</dbReference>
<keyword evidence="3" id="KW-0547">Nucleotide-binding</keyword>
<keyword evidence="5" id="KW-0029">Amino-acid transport</keyword>
<accession>A0A8J3MAH0</accession>
<evidence type="ECO:0000313" key="7">
    <source>
        <dbReference type="EMBL" id="GHF67263.1"/>
    </source>
</evidence>
<reference evidence="7" key="1">
    <citation type="journal article" date="2014" name="Int. J. Syst. Evol. Microbiol.">
        <title>Complete genome sequence of Corynebacterium casei LMG S-19264T (=DSM 44701T), isolated from a smear-ripened cheese.</title>
        <authorList>
            <consortium name="US DOE Joint Genome Institute (JGI-PGF)"/>
            <person name="Walter F."/>
            <person name="Albersmeier A."/>
            <person name="Kalinowski J."/>
            <person name="Ruckert C."/>
        </authorList>
    </citation>
    <scope>NUCLEOTIDE SEQUENCE</scope>
    <source>
        <strain evidence="7">KCTC 42650</strain>
    </source>
</reference>
<comment type="similarity">
    <text evidence="1">Belongs to the ABC transporter superfamily.</text>
</comment>
<dbReference type="PANTHER" id="PTHR43820">
    <property type="entry name" value="HIGH-AFFINITY BRANCHED-CHAIN AMINO ACID TRANSPORT ATP-BINDING PROTEIN LIVF"/>
    <property type="match status" value="1"/>
</dbReference>
<name>A0A8J3MAH0_9RHOB</name>
<dbReference type="AlphaFoldDB" id="A0A8J3MAH0"/>
<keyword evidence="8" id="KW-1185">Reference proteome</keyword>